<dbReference type="InterPro" id="IPR008958">
    <property type="entry name" value="Transglutaminase_C"/>
</dbReference>
<comment type="caution">
    <text evidence="2">The sequence shown here is derived from an EMBL/GenBank/DDBJ whole genome shotgun (WGS) entry which is preliminary data.</text>
</comment>
<keyword evidence="3" id="KW-1185">Reference proteome</keyword>
<dbReference type="InterPro" id="IPR050779">
    <property type="entry name" value="Transglutaminase"/>
</dbReference>
<dbReference type="PANTHER" id="PTHR11590:SF42">
    <property type="entry name" value="COAGULATION FACTOR XIII A CHAIN"/>
    <property type="match status" value="1"/>
</dbReference>
<proteinExistence type="predicted"/>
<dbReference type="GO" id="GO:0072378">
    <property type="term" value="P:blood coagulation, fibrin clot formation"/>
    <property type="evidence" value="ECO:0007669"/>
    <property type="project" value="TreeGrafter"/>
</dbReference>
<organism evidence="2 3">
    <name type="scientific">Scomber scombrus</name>
    <name type="common">Atlantic mackerel</name>
    <name type="synonym">Scomber vernalis</name>
    <dbReference type="NCBI Taxonomy" id="13677"/>
    <lineage>
        <taxon>Eukaryota</taxon>
        <taxon>Metazoa</taxon>
        <taxon>Chordata</taxon>
        <taxon>Craniata</taxon>
        <taxon>Vertebrata</taxon>
        <taxon>Euteleostomi</taxon>
        <taxon>Actinopterygii</taxon>
        <taxon>Neopterygii</taxon>
        <taxon>Teleostei</taxon>
        <taxon>Neoteleostei</taxon>
        <taxon>Acanthomorphata</taxon>
        <taxon>Pelagiaria</taxon>
        <taxon>Scombriformes</taxon>
        <taxon>Scombridae</taxon>
        <taxon>Scomber</taxon>
    </lineage>
</organism>
<evidence type="ECO:0000259" key="1">
    <source>
        <dbReference type="Pfam" id="PF00927"/>
    </source>
</evidence>
<name>A0AAV1QDJ8_SCOSC</name>
<dbReference type="GO" id="GO:0003810">
    <property type="term" value="F:protein-glutamine gamma-glutamyltransferase activity"/>
    <property type="evidence" value="ECO:0007669"/>
    <property type="project" value="InterPro"/>
</dbReference>
<dbReference type="AlphaFoldDB" id="A0AAV1QDJ8"/>
<gene>
    <name evidence="2" type="ORF">FSCOSCO3_A012529</name>
</gene>
<accession>A0AAV1QDJ8</accession>
<feature type="non-terminal residue" evidence="2">
    <location>
        <position position="1"/>
    </location>
</feature>
<dbReference type="InterPro" id="IPR036238">
    <property type="entry name" value="Transglutaminase_C_sf"/>
</dbReference>
<dbReference type="EMBL" id="CAWUFR010000826">
    <property type="protein sequence ID" value="CAK6981460.1"/>
    <property type="molecule type" value="Genomic_DNA"/>
</dbReference>
<reference evidence="2 3" key="1">
    <citation type="submission" date="2024-01" db="EMBL/GenBank/DDBJ databases">
        <authorList>
            <person name="Alioto T."/>
            <person name="Alioto T."/>
            <person name="Gomez Garrido J."/>
        </authorList>
    </citation>
    <scope>NUCLEOTIDE SEQUENCE [LARGE SCALE GENOMIC DNA]</scope>
</reference>
<feature type="domain" description="Transglutaminase C-terminal" evidence="1">
    <location>
        <begin position="3"/>
        <end position="73"/>
    </location>
</feature>
<dbReference type="Pfam" id="PF00927">
    <property type="entry name" value="Transglut_C"/>
    <property type="match status" value="1"/>
</dbReference>
<evidence type="ECO:0000313" key="3">
    <source>
        <dbReference type="Proteomes" id="UP001314229"/>
    </source>
</evidence>
<protein>
    <submittedName>
        <fullName evidence="2">Coagulation factor XIII A chain-like</fullName>
    </submittedName>
</protein>
<dbReference type="SUPFAM" id="SSF49309">
    <property type="entry name" value="Transglutaminase, two C-terminal domains"/>
    <property type="match status" value="2"/>
</dbReference>
<dbReference type="InterPro" id="IPR013783">
    <property type="entry name" value="Ig-like_fold"/>
</dbReference>
<dbReference type="Gene3D" id="2.60.40.10">
    <property type="entry name" value="Immunoglobulins"/>
    <property type="match status" value="2"/>
</dbReference>
<dbReference type="PANTHER" id="PTHR11590">
    <property type="entry name" value="PROTEIN-GLUTAMINE GAMMA-GLUTAMYLTRANSFERASE"/>
    <property type="match status" value="1"/>
</dbReference>
<dbReference type="Proteomes" id="UP001314229">
    <property type="component" value="Unassembled WGS sequence"/>
</dbReference>
<evidence type="ECO:0000313" key="2">
    <source>
        <dbReference type="EMBL" id="CAK6981460.1"/>
    </source>
</evidence>
<sequence>QVKLGQDVNLVVDFKNFGDLPTTCTAHLARSVIFYTGVTANRLQDKDFSVTVPANQTERVVLSTSAQEYMSQLSGQHALYFVLSGKADGQSVNSMKVVELVPPSLSVSVSGVPQVQGEMFVNLSFINPFSFPLLNVGVAMEGSGLLNYRARYYSVIEPQASITWSEAFYPRLIGIRRLSAVMACSNLPQVSGHADIMITG</sequence>